<dbReference type="AlphaFoldDB" id="A0A1D2JP33"/>
<evidence type="ECO:0000313" key="2">
    <source>
        <dbReference type="EMBL" id="ODH44935.1"/>
    </source>
</evidence>
<feature type="region of interest" description="Disordered" evidence="1">
    <location>
        <begin position="61"/>
        <end position="81"/>
    </location>
</feature>
<accession>A0A1D2JP33</accession>
<dbReference type="Proteomes" id="UP000242814">
    <property type="component" value="Unassembled WGS sequence"/>
</dbReference>
<proteinExistence type="predicted"/>
<feature type="compositionally biased region" description="Basic and acidic residues" evidence="1">
    <location>
        <begin position="70"/>
        <end position="81"/>
    </location>
</feature>
<evidence type="ECO:0000256" key="1">
    <source>
        <dbReference type="SAM" id="MobiDB-lite"/>
    </source>
</evidence>
<gene>
    <name evidence="2" type="ORF">ACO22_00558</name>
</gene>
<evidence type="ECO:0000313" key="3">
    <source>
        <dbReference type="Proteomes" id="UP000242814"/>
    </source>
</evidence>
<name>A0A1D2JP33_PARBR</name>
<sequence length="121" mass="13233">MSPKNENASRAARCASSFATMRLNGQHTGSTDLLLTENGEKRVKSTGKALEGDDRLIVSKNLAHDMSPPAEERNEGSDPLRLDAKIAYHGYTRGKTRLYVPKHRLKSPKLSVNGTMVIAKA</sequence>
<comment type="caution">
    <text evidence="2">The sequence shown here is derived from an EMBL/GenBank/DDBJ whole genome shotgun (WGS) entry which is preliminary data.</text>
</comment>
<protein>
    <submittedName>
        <fullName evidence="2">Uncharacterized protein</fullName>
    </submittedName>
</protein>
<dbReference type="EMBL" id="LZYO01000011">
    <property type="protein sequence ID" value="ODH44935.1"/>
    <property type="molecule type" value="Genomic_DNA"/>
</dbReference>
<organism evidence="2 3">
    <name type="scientific">Paracoccidioides brasiliensis</name>
    <dbReference type="NCBI Taxonomy" id="121759"/>
    <lineage>
        <taxon>Eukaryota</taxon>
        <taxon>Fungi</taxon>
        <taxon>Dikarya</taxon>
        <taxon>Ascomycota</taxon>
        <taxon>Pezizomycotina</taxon>
        <taxon>Eurotiomycetes</taxon>
        <taxon>Eurotiomycetidae</taxon>
        <taxon>Onygenales</taxon>
        <taxon>Ajellomycetaceae</taxon>
        <taxon>Paracoccidioides</taxon>
    </lineage>
</organism>
<dbReference type="VEuPathDB" id="FungiDB:PABG_04296"/>
<reference evidence="2 3" key="1">
    <citation type="submission" date="2016-06" db="EMBL/GenBank/DDBJ databases">
        <authorList>
            <person name="Kjaerup R.B."/>
            <person name="Dalgaard T.S."/>
            <person name="Juul-Madsen H.R."/>
        </authorList>
    </citation>
    <scope>NUCLEOTIDE SEQUENCE [LARGE SCALE GENOMIC DNA]</scope>
    <source>
        <strain evidence="2 3">Pb300</strain>
    </source>
</reference>